<organism evidence="1 2">
    <name type="scientific">Cetraspora pellucida</name>
    <dbReference type="NCBI Taxonomy" id="1433469"/>
    <lineage>
        <taxon>Eukaryota</taxon>
        <taxon>Fungi</taxon>
        <taxon>Fungi incertae sedis</taxon>
        <taxon>Mucoromycota</taxon>
        <taxon>Glomeromycotina</taxon>
        <taxon>Glomeromycetes</taxon>
        <taxon>Diversisporales</taxon>
        <taxon>Gigasporaceae</taxon>
        <taxon>Cetraspora</taxon>
    </lineage>
</organism>
<name>A0A9N9PGF6_9GLOM</name>
<comment type="caution">
    <text evidence="1">The sequence shown here is derived from an EMBL/GenBank/DDBJ whole genome shotgun (WGS) entry which is preliminary data.</text>
</comment>
<gene>
    <name evidence="1" type="ORF">CPELLU_LOCUS19955</name>
</gene>
<proteinExistence type="predicted"/>
<dbReference type="EMBL" id="CAJVQA010053721">
    <property type="protein sequence ID" value="CAG8824011.1"/>
    <property type="molecule type" value="Genomic_DNA"/>
</dbReference>
<dbReference type="AlphaFoldDB" id="A0A9N9PGF6"/>
<sequence>NLPKRSHQDYLKKIQRWKSAKNNRDKRNIETTTGHLPKKIMQGWNLFVAAVKLCQRRIISSDDVNEIRRLTLAFKDILSARSNAIASDENMLPLPFASG</sequence>
<protein>
    <submittedName>
        <fullName evidence="1">3705_t:CDS:1</fullName>
    </submittedName>
</protein>
<keyword evidence="2" id="KW-1185">Reference proteome</keyword>
<feature type="non-terminal residue" evidence="1">
    <location>
        <position position="1"/>
    </location>
</feature>
<dbReference type="Proteomes" id="UP000789759">
    <property type="component" value="Unassembled WGS sequence"/>
</dbReference>
<dbReference type="OrthoDB" id="2443892at2759"/>
<reference evidence="1" key="1">
    <citation type="submission" date="2021-06" db="EMBL/GenBank/DDBJ databases">
        <authorList>
            <person name="Kallberg Y."/>
            <person name="Tangrot J."/>
            <person name="Rosling A."/>
        </authorList>
    </citation>
    <scope>NUCLEOTIDE SEQUENCE</scope>
    <source>
        <strain evidence="1">FL966</strain>
    </source>
</reference>
<accession>A0A9N9PGF6</accession>
<evidence type="ECO:0000313" key="2">
    <source>
        <dbReference type="Proteomes" id="UP000789759"/>
    </source>
</evidence>
<evidence type="ECO:0000313" key="1">
    <source>
        <dbReference type="EMBL" id="CAG8824011.1"/>
    </source>
</evidence>